<dbReference type="Pfam" id="PF00520">
    <property type="entry name" value="Ion_trans"/>
    <property type="match status" value="1"/>
</dbReference>
<evidence type="ECO:0000256" key="7">
    <source>
        <dbReference type="ARBA" id="ARBA00022958"/>
    </source>
</evidence>
<evidence type="ECO:0000256" key="12">
    <source>
        <dbReference type="SAM" id="Phobius"/>
    </source>
</evidence>
<evidence type="ECO:0000256" key="1">
    <source>
        <dbReference type="ARBA" id="ARBA00004141"/>
    </source>
</evidence>
<keyword evidence="10 12" id="KW-0472">Membrane</keyword>
<evidence type="ECO:0000256" key="10">
    <source>
        <dbReference type="ARBA" id="ARBA00023136"/>
    </source>
</evidence>
<accession>Q4JMU0</accession>
<keyword evidence="5" id="KW-0631">Potassium channel</keyword>
<dbReference type="PANTHER" id="PTHR11537:SF254">
    <property type="entry name" value="POTASSIUM VOLTAGE-GATED CHANNEL PROTEIN SHAB"/>
    <property type="match status" value="1"/>
</dbReference>
<keyword evidence="6" id="KW-0851">Voltage-gated channel</keyword>
<organism evidence="14">
    <name type="scientific">uncultured bacterium BAC17H8</name>
    <dbReference type="NCBI Taxonomy" id="332980"/>
    <lineage>
        <taxon>Bacteria</taxon>
        <taxon>environmental samples</taxon>
    </lineage>
</organism>
<dbReference type="PRINTS" id="PR00169">
    <property type="entry name" value="KCHANNEL"/>
</dbReference>
<dbReference type="AlphaFoldDB" id="Q4JMU0"/>
<keyword evidence="4 12" id="KW-0812">Transmembrane</keyword>
<dbReference type="Gene3D" id="1.20.120.350">
    <property type="entry name" value="Voltage-gated potassium channels. Chain C"/>
    <property type="match status" value="1"/>
</dbReference>
<evidence type="ECO:0000256" key="6">
    <source>
        <dbReference type="ARBA" id="ARBA00022882"/>
    </source>
</evidence>
<proteinExistence type="predicted"/>
<feature type="transmembrane region" description="Helical" evidence="12">
    <location>
        <begin position="25"/>
        <end position="43"/>
    </location>
</feature>
<evidence type="ECO:0000256" key="11">
    <source>
        <dbReference type="ARBA" id="ARBA00023303"/>
    </source>
</evidence>
<evidence type="ECO:0000313" key="14">
    <source>
        <dbReference type="EMBL" id="AAY87223.1"/>
    </source>
</evidence>
<dbReference type="InterPro" id="IPR028325">
    <property type="entry name" value="VG_K_chnl"/>
</dbReference>
<dbReference type="SUPFAM" id="SSF158682">
    <property type="entry name" value="TerB-like"/>
    <property type="match status" value="1"/>
</dbReference>
<feature type="domain" description="Ion transport" evidence="13">
    <location>
        <begin position="24"/>
        <end position="251"/>
    </location>
</feature>
<feature type="transmembrane region" description="Helical" evidence="12">
    <location>
        <begin position="221"/>
        <end position="244"/>
    </location>
</feature>
<dbReference type="InterPro" id="IPR005821">
    <property type="entry name" value="Ion_trans_dom"/>
</dbReference>
<dbReference type="PANTHER" id="PTHR11537">
    <property type="entry name" value="VOLTAGE-GATED POTASSIUM CHANNEL"/>
    <property type="match status" value="1"/>
</dbReference>
<protein>
    <submittedName>
        <fullName evidence="14">Predicted potassium channel protein</fullName>
    </submittedName>
</protein>
<evidence type="ECO:0000256" key="3">
    <source>
        <dbReference type="ARBA" id="ARBA00022538"/>
    </source>
</evidence>
<evidence type="ECO:0000256" key="8">
    <source>
        <dbReference type="ARBA" id="ARBA00022989"/>
    </source>
</evidence>
<feature type="transmembrane region" description="Helical" evidence="12">
    <location>
        <begin position="161"/>
        <end position="180"/>
    </location>
</feature>
<dbReference type="GO" id="GO:0008076">
    <property type="term" value="C:voltage-gated potassium channel complex"/>
    <property type="evidence" value="ECO:0007669"/>
    <property type="project" value="InterPro"/>
</dbReference>
<dbReference type="InterPro" id="IPR027359">
    <property type="entry name" value="Volt_channel_dom_sf"/>
</dbReference>
<evidence type="ECO:0000256" key="9">
    <source>
        <dbReference type="ARBA" id="ARBA00023065"/>
    </source>
</evidence>
<keyword evidence="8 12" id="KW-1133">Transmembrane helix</keyword>
<dbReference type="EMBL" id="DQ068068">
    <property type="protein sequence ID" value="AAY87223.1"/>
    <property type="molecule type" value="Genomic_DNA"/>
</dbReference>
<evidence type="ECO:0000256" key="4">
    <source>
        <dbReference type="ARBA" id="ARBA00022692"/>
    </source>
</evidence>
<evidence type="ECO:0000256" key="2">
    <source>
        <dbReference type="ARBA" id="ARBA00022448"/>
    </source>
</evidence>
<reference evidence="14" key="1">
    <citation type="journal article" date="2005" name="PLoS Biol.">
        <title>New insights into metabolic properties of marine bacteria encoding proteorhodopsins.</title>
        <authorList>
            <person name="Sabehi G."/>
            <person name="Loy A."/>
            <person name="Jung K.H."/>
            <person name="Partha R."/>
            <person name="Spudich J.L."/>
            <person name="Isaacson T."/>
            <person name="Hirschberg J."/>
            <person name="Wagner M."/>
            <person name="Beja O."/>
        </authorList>
    </citation>
    <scope>NUCLEOTIDE SEQUENCE</scope>
</reference>
<evidence type="ECO:0000256" key="5">
    <source>
        <dbReference type="ARBA" id="ARBA00022826"/>
    </source>
</evidence>
<dbReference type="Gene3D" id="1.10.287.70">
    <property type="match status" value="1"/>
</dbReference>
<keyword evidence="3" id="KW-0633">Potassium transport</keyword>
<dbReference type="GO" id="GO:0005249">
    <property type="term" value="F:voltage-gated potassium channel activity"/>
    <property type="evidence" value="ECO:0007669"/>
    <property type="project" value="InterPro"/>
</dbReference>
<sequence>MPMITKQRMLAILSRSSGSDRTSRICDRFLSTMILLNLFAVSLESIDALSASYGRLFFAFEMFSVAIFGCEYLLRIWSVAANEASQYKSATARRLEYIFSFTGLIDLIAILPSLLPLILGEVDLRWLRVLRLVRLLKISHYSTALEDLIAAVRSESSAFGAALYLFCIALFASSSLMYVVEHQAQPDNFSSIPETMWWSLITLTTVGYGDVSPVTSVGKLVGALTAVMGVCVVALLTGIVASAFSNQISRRKEMFQAEIVAALSDGVITEDEMQKIVEMQKRLGMSDEHATAVIELLRDRHVPK</sequence>
<comment type="subcellular location">
    <subcellularLocation>
        <location evidence="1">Membrane</location>
        <topology evidence="1">Multi-pass membrane protein</topology>
    </subcellularLocation>
</comment>
<dbReference type="GO" id="GO:0001508">
    <property type="term" value="P:action potential"/>
    <property type="evidence" value="ECO:0007669"/>
    <property type="project" value="TreeGrafter"/>
</dbReference>
<dbReference type="FunFam" id="1.10.287.70:FF:000028">
    <property type="entry name" value="potassium voltage-gated channel subfamily D member 3"/>
    <property type="match status" value="1"/>
</dbReference>
<keyword evidence="2" id="KW-0813">Transport</keyword>
<evidence type="ECO:0000259" key="13">
    <source>
        <dbReference type="Pfam" id="PF00520"/>
    </source>
</evidence>
<feature type="transmembrane region" description="Helical" evidence="12">
    <location>
        <begin position="55"/>
        <end position="74"/>
    </location>
</feature>
<keyword evidence="7" id="KW-0630">Potassium</keyword>
<dbReference type="SUPFAM" id="SSF81324">
    <property type="entry name" value="Voltage-gated potassium channels"/>
    <property type="match status" value="1"/>
</dbReference>
<feature type="transmembrane region" description="Helical" evidence="12">
    <location>
        <begin position="95"/>
        <end position="119"/>
    </location>
</feature>
<feature type="transmembrane region" description="Helical" evidence="12">
    <location>
        <begin position="192"/>
        <end position="209"/>
    </location>
</feature>
<keyword evidence="11 14" id="KW-0407">Ion channel</keyword>
<name>Q4JMU0_9BACT</name>
<keyword evidence="9" id="KW-0406">Ion transport</keyword>
<dbReference type="InterPro" id="IPR029024">
    <property type="entry name" value="TerB-like"/>
</dbReference>